<feature type="transmembrane region" description="Helical" evidence="2">
    <location>
        <begin position="76"/>
        <end position="99"/>
    </location>
</feature>
<dbReference type="RefSeq" id="WP_149654761.1">
    <property type="nucleotide sequence ID" value="NZ_VTZN01000093.1"/>
</dbReference>
<proteinExistence type="predicted"/>
<feature type="region of interest" description="Disordered" evidence="1">
    <location>
        <begin position="1"/>
        <end position="53"/>
    </location>
</feature>
<dbReference type="InterPro" id="IPR021417">
    <property type="entry name" value="DUF3060"/>
</dbReference>
<keyword evidence="4" id="KW-1185">Reference proteome</keyword>
<reference evidence="3 4" key="1">
    <citation type="submission" date="2019-09" db="EMBL/GenBank/DDBJ databases">
        <title>Report of infection by Mycobacterium simiae a patient suffering from pulmonary tuberculosis.</title>
        <authorList>
            <person name="Mohanty P.S."/>
            <person name="Bansal A.K."/>
            <person name="Singh H."/>
            <person name="Sharma S."/>
            <person name="Patil S.A."/>
            <person name="Upadhaya P."/>
            <person name="Singh P.K."/>
            <person name="Kumar D."/>
            <person name="Kumar S."/>
            <person name="Singh R.K."/>
            <person name="Chaudhary B."/>
        </authorList>
    </citation>
    <scope>NUCLEOTIDE SEQUENCE [LARGE SCALE GENOMIC DNA]</scope>
    <source>
        <strain evidence="3 4">JAL-560-SIM</strain>
    </source>
</reference>
<name>A0A5B1BQ04_MYCSI</name>
<protein>
    <submittedName>
        <fullName evidence="3">DUF3060 domain-containing protein</fullName>
    </submittedName>
</protein>
<dbReference type="Pfam" id="PF11259">
    <property type="entry name" value="DUF3060"/>
    <property type="match status" value="1"/>
</dbReference>
<feature type="region of interest" description="Disordered" evidence="1">
    <location>
        <begin position="117"/>
        <end position="151"/>
    </location>
</feature>
<accession>A0A5B1BQ04</accession>
<comment type="caution">
    <text evidence="3">The sequence shown here is derived from an EMBL/GenBank/DDBJ whole genome shotgun (WGS) entry which is preliminary data.</text>
</comment>
<dbReference type="EMBL" id="VTZN01000093">
    <property type="protein sequence ID" value="KAA1249403.1"/>
    <property type="molecule type" value="Genomic_DNA"/>
</dbReference>
<evidence type="ECO:0000313" key="4">
    <source>
        <dbReference type="Proteomes" id="UP000324701"/>
    </source>
</evidence>
<gene>
    <name evidence="3" type="ORF">F0Q45_15395</name>
</gene>
<dbReference type="OrthoDB" id="4697236at2"/>
<organism evidence="3 4">
    <name type="scientific">Mycobacterium simiae</name>
    <name type="common">Mycobacterium habana</name>
    <dbReference type="NCBI Taxonomy" id="1784"/>
    <lineage>
        <taxon>Bacteria</taxon>
        <taxon>Bacillati</taxon>
        <taxon>Actinomycetota</taxon>
        <taxon>Actinomycetes</taxon>
        <taxon>Mycobacteriales</taxon>
        <taxon>Mycobacteriaceae</taxon>
        <taxon>Mycobacterium</taxon>
        <taxon>Mycobacterium simiae complex</taxon>
    </lineage>
</organism>
<keyword evidence="2" id="KW-1133">Transmembrane helix</keyword>
<feature type="compositionally biased region" description="Pro residues" evidence="1">
    <location>
        <begin position="40"/>
        <end position="52"/>
    </location>
</feature>
<sequence>MNPEDDPEARIRQLEQPLAEAARASELGASQPPGDAGYQPYPPPPGPVPPPYYGSTYGYQSPFPGATPRSSSGNRVFWILAAVFVVGVLAVIGGIVAYAGSHISRTLATLTPSTTVIQSSPATAPPPSGSKTQSPTARPSSSPAPPPGSSLTVTGLNENKTIACNNSDVTVSGMSNTVVITGHCASLTVSGIENSVTVDTVDTIAASGINNQVTYHSGAPKISKSGAGNVVSQG</sequence>
<evidence type="ECO:0000256" key="2">
    <source>
        <dbReference type="SAM" id="Phobius"/>
    </source>
</evidence>
<keyword evidence="2" id="KW-0812">Transmembrane</keyword>
<dbReference type="AlphaFoldDB" id="A0A5B1BQ04"/>
<dbReference type="Proteomes" id="UP000324701">
    <property type="component" value="Unassembled WGS sequence"/>
</dbReference>
<keyword evidence="2" id="KW-0472">Membrane</keyword>
<evidence type="ECO:0000256" key="1">
    <source>
        <dbReference type="SAM" id="MobiDB-lite"/>
    </source>
</evidence>
<evidence type="ECO:0000313" key="3">
    <source>
        <dbReference type="EMBL" id="KAA1249403.1"/>
    </source>
</evidence>